<evidence type="ECO:0000313" key="4">
    <source>
        <dbReference type="Proteomes" id="UP000638014"/>
    </source>
</evidence>
<dbReference type="InterPro" id="IPR006935">
    <property type="entry name" value="Helicase/UvrB_N"/>
</dbReference>
<dbReference type="FunFam" id="3.40.50.300:FF:000794">
    <property type="entry name" value="ATP-dependent RNA helicase"/>
    <property type="match status" value="1"/>
</dbReference>
<dbReference type="GO" id="GO:0004386">
    <property type="term" value="F:helicase activity"/>
    <property type="evidence" value="ECO:0007669"/>
    <property type="project" value="UniProtKB-KW"/>
</dbReference>
<dbReference type="EMBL" id="JACXAF010000008">
    <property type="protein sequence ID" value="MBD1389317.1"/>
    <property type="molecule type" value="Genomic_DNA"/>
</dbReference>
<dbReference type="GO" id="GO:0005829">
    <property type="term" value="C:cytosol"/>
    <property type="evidence" value="ECO:0007669"/>
    <property type="project" value="TreeGrafter"/>
</dbReference>
<keyword evidence="3" id="KW-0347">Helicase</keyword>
<keyword evidence="3" id="KW-0067">ATP-binding</keyword>
<comment type="caution">
    <text evidence="3">The sequence shown here is derived from an EMBL/GenBank/DDBJ whole genome shotgun (WGS) entry which is preliminary data.</text>
</comment>
<proteinExistence type="predicted"/>
<evidence type="ECO:0000259" key="2">
    <source>
        <dbReference type="PROSITE" id="PS51194"/>
    </source>
</evidence>
<gene>
    <name evidence="3" type="ORF">IC617_07760</name>
</gene>
<dbReference type="InterPro" id="IPR011332">
    <property type="entry name" value="Ribosomal_zn-bd"/>
</dbReference>
<evidence type="ECO:0000259" key="1">
    <source>
        <dbReference type="PROSITE" id="PS51192"/>
    </source>
</evidence>
<dbReference type="InterPro" id="IPR050742">
    <property type="entry name" value="Helicase_Restrict-Modif_Enz"/>
</dbReference>
<name>A0A8J6QTZ7_9GAMM</name>
<dbReference type="GO" id="GO:0006412">
    <property type="term" value="P:translation"/>
    <property type="evidence" value="ECO:0007669"/>
    <property type="project" value="InterPro"/>
</dbReference>
<dbReference type="Pfam" id="PF04851">
    <property type="entry name" value="ResIII"/>
    <property type="match status" value="1"/>
</dbReference>
<feature type="domain" description="Helicase ATP-binding" evidence="1">
    <location>
        <begin position="16"/>
        <end position="169"/>
    </location>
</feature>
<dbReference type="PANTHER" id="PTHR47396">
    <property type="entry name" value="TYPE I RESTRICTION ENZYME ECOKI R PROTEIN"/>
    <property type="match status" value="1"/>
</dbReference>
<dbReference type="GO" id="GO:0016787">
    <property type="term" value="F:hydrolase activity"/>
    <property type="evidence" value="ECO:0007669"/>
    <property type="project" value="InterPro"/>
</dbReference>
<accession>A0A8J6QTZ7</accession>
<dbReference type="InterPro" id="IPR027417">
    <property type="entry name" value="P-loop_NTPase"/>
</dbReference>
<dbReference type="PROSITE" id="PS51194">
    <property type="entry name" value="HELICASE_CTER"/>
    <property type="match status" value="1"/>
</dbReference>
<dbReference type="GO" id="GO:0003677">
    <property type="term" value="F:DNA binding"/>
    <property type="evidence" value="ECO:0007669"/>
    <property type="project" value="InterPro"/>
</dbReference>
<dbReference type="InterPro" id="IPR014001">
    <property type="entry name" value="Helicase_ATP-bd"/>
</dbReference>
<dbReference type="GO" id="GO:0005524">
    <property type="term" value="F:ATP binding"/>
    <property type="evidence" value="ECO:0007669"/>
    <property type="project" value="InterPro"/>
</dbReference>
<keyword evidence="3" id="KW-0378">Hydrolase</keyword>
<dbReference type="SMART" id="SM00490">
    <property type="entry name" value="HELICc"/>
    <property type="match status" value="1"/>
</dbReference>
<dbReference type="Gene3D" id="3.40.50.300">
    <property type="entry name" value="P-loop containing nucleotide triphosphate hydrolases"/>
    <property type="match status" value="2"/>
</dbReference>
<organism evidence="3 4">
    <name type="scientific">Neiella litorisoli</name>
    <dbReference type="NCBI Taxonomy" id="2771431"/>
    <lineage>
        <taxon>Bacteria</taxon>
        <taxon>Pseudomonadati</taxon>
        <taxon>Pseudomonadota</taxon>
        <taxon>Gammaproteobacteria</taxon>
        <taxon>Alteromonadales</taxon>
        <taxon>Echinimonadaceae</taxon>
        <taxon>Neiella</taxon>
    </lineage>
</organism>
<evidence type="ECO:0000313" key="3">
    <source>
        <dbReference type="EMBL" id="MBD1389317.1"/>
    </source>
</evidence>
<protein>
    <submittedName>
        <fullName evidence="3">DEAD/DEAH box helicase</fullName>
    </submittedName>
</protein>
<keyword evidence="3" id="KW-0547">Nucleotide-binding</keyword>
<dbReference type="Proteomes" id="UP000638014">
    <property type="component" value="Unassembled WGS sequence"/>
</dbReference>
<reference evidence="3" key="1">
    <citation type="submission" date="2020-09" db="EMBL/GenBank/DDBJ databases">
        <title>A novel bacterium of genus Neiella, isolated from South China Sea.</title>
        <authorList>
            <person name="Huang H."/>
            <person name="Mo K."/>
            <person name="Hu Y."/>
        </authorList>
    </citation>
    <scope>NUCLEOTIDE SEQUENCE</scope>
    <source>
        <strain evidence="3">HB171785</strain>
    </source>
</reference>
<dbReference type="PANTHER" id="PTHR47396:SF1">
    <property type="entry name" value="ATP-DEPENDENT HELICASE IRC3-RELATED"/>
    <property type="match status" value="1"/>
</dbReference>
<sequence>MKLRDYQQDAVDAVLRHFRQTDEAAVIVLPTGAGKSLVIAELARLARYPILVLAHVKELVEQNQAKFQALGFESGIFAAGLGRKESGQPVTFASIQSLSRNLEQFTGFYSLVIIDECHRVSDDSDSQYLKVIDHLKQINPQLKVLGLTATPYRLDKGWIYQQHYHGFVRTEQATPFRRCIFELPLRQLIRRKFLTPPLMIDAPAARYQWGGLPTAYTEADLDAYLAKSPRITQAICQHIVELAKSRQGVMVFASTVAHAQEIAGQLPDGETALITGATALKERDALIAQFKQRQLKYLVNVAVLTTGFDAPHVDFIAILRRTESVSLYQQIVGRGLRLADGKEDCLVVDYAGNGYDLHQPEIGSVKPNPHSELVQVPCPSCGFSNLFWGLTDADGDIVEHHGRRCQGLVDTEEGQQQCQFRFQFKQCGHCNAENDIAARQCHQCGEILIDPDDKLRQALNLNDRMVIRCAGMSATTDGDILRLSYHDEDGAELSERFDWSSDKQRRVFLNEFRRSHSGQPLPSKCLKQVANSIHLRVAPDFVIARQVRKHWRVEYRIFDYAGPYRKANQLS</sequence>
<dbReference type="AlphaFoldDB" id="A0A8J6QTZ7"/>
<dbReference type="SUPFAM" id="SSF52540">
    <property type="entry name" value="P-loop containing nucleoside triphosphate hydrolases"/>
    <property type="match status" value="1"/>
</dbReference>
<dbReference type="PROSITE" id="PS51192">
    <property type="entry name" value="HELICASE_ATP_BIND_1"/>
    <property type="match status" value="1"/>
</dbReference>
<dbReference type="RefSeq" id="WP_191144419.1">
    <property type="nucleotide sequence ID" value="NZ_JACXAF010000008.1"/>
</dbReference>
<keyword evidence="4" id="KW-1185">Reference proteome</keyword>
<dbReference type="SUPFAM" id="SSF57829">
    <property type="entry name" value="Zn-binding ribosomal proteins"/>
    <property type="match status" value="1"/>
</dbReference>
<feature type="domain" description="Helicase C-terminal" evidence="2">
    <location>
        <begin position="234"/>
        <end position="373"/>
    </location>
</feature>
<dbReference type="Pfam" id="PF00271">
    <property type="entry name" value="Helicase_C"/>
    <property type="match status" value="1"/>
</dbReference>
<dbReference type="SMART" id="SM00487">
    <property type="entry name" value="DEXDc"/>
    <property type="match status" value="1"/>
</dbReference>
<dbReference type="InterPro" id="IPR001650">
    <property type="entry name" value="Helicase_C-like"/>
</dbReference>